<gene>
    <name evidence="2" type="ORF">GCM10008939_08100</name>
</gene>
<evidence type="ECO:0000313" key="3">
    <source>
        <dbReference type="Proteomes" id="UP000635726"/>
    </source>
</evidence>
<accession>A0A917ULK4</accession>
<name>A0A917ULK4_9DEIO</name>
<comment type="caution">
    <text evidence="2">The sequence shown here is derived from an EMBL/GenBank/DDBJ whole genome shotgun (WGS) entry which is preliminary data.</text>
</comment>
<organism evidence="2 3">
    <name type="scientific">Deinococcus aquiradiocola</name>
    <dbReference type="NCBI Taxonomy" id="393059"/>
    <lineage>
        <taxon>Bacteria</taxon>
        <taxon>Thermotogati</taxon>
        <taxon>Deinococcota</taxon>
        <taxon>Deinococci</taxon>
        <taxon>Deinococcales</taxon>
        <taxon>Deinococcaceae</taxon>
        <taxon>Deinococcus</taxon>
    </lineage>
</organism>
<reference evidence="2" key="2">
    <citation type="submission" date="2020-09" db="EMBL/GenBank/DDBJ databases">
        <authorList>
            <person name="Sun Q."/>
            <person name="Ohkuma M."/>
        </authorList>
    </citation>
    <scope>NUCLEOTIDE SEQUENCE</scope>
    <source>
        <strain evidence="2">JCM 14371</strain>
    </source>
</reference>
<protein>
    <submittedName>
        <fullName evidence="2">Uncharacterized protein</fullName>
    </submittedName>
</protein>
<dbReference type="Proteomes" id="UP000635726">
    <property type="component" value="Unassembled WGS sequence"/>
</dbReference>
<reference evidence="2" key="1">
    <citation type="journal article" date="2014" name="Int. J. Syst. Evol. Microbiol.">
        <title>Complete genome sequence of Corynebacterium casei LMG S-19264T (=DSM 44701T), isolated from a smear-ripened cheese.</title>
        <authorList>
            <consortium name="US DOE Joint Genome Institute (JGI-PGF)"/>
            <person name="Walter F."/>
            <person name="Albersmeier A."/>
            <person name="Kalinowski J."/>
            <person name="Ruckert C."/>
        </authorList>
    </citation>
    <scope>NUCLEOTIDE SEQUENCE</scope>
    <source>
        <strain evidence="2">JCM 14371</strain>
    </source>
</reference>
<sequence length="101" mass="10532">MSGPAAAGLDSERLLQGVKRVKSVRPLNGLRADAEPLNGDGRIVTGSVARDGHGRIRHLAEPSRMVISPWAVGARGRLAAGLPRGRASLTLGQDSRPAHPS</sequence>
<feature type="region of interest" description="Disordered" evidence="1">
    <location>
        <begin position="82"/>
        <end position="101"/>
    </location>
</feature>
<evidence type="ECO:0000313" key="2">
    <source>
        <dbReference type="EMBL" id="GGJ66400.1"/>
    </source>
</evidence>
<dbReference type="AlphaFoldDB" id="A0A917ULK4"/>
<evidence type="ECO:0000256" key="1">
    <source>
        <dbReference type="SAM" id="MobiDB-lite"/>
    </source>
</evidence>
<dbReference type="EMBL" id="BMOE01000002">
    <property type="protein sequence ID" value="GGJ66400.1"/>
    <property type="molecule type" value="Genomic_DNA"/>
</dbReference>
<proteinExistence type="predicted"/>
<keyword evidence="3" id="KW-1185">Reference proteome</keyword>